<gene>
    <name evidence="1" type="ORF">BECKTC1821E_GA0114239_10846</name>
</gene>
<proteinExistence type="predicted"/>
<dbReference type="EMBL" id="CAADFT010000084">
    <property type="protein sequence ID" value="VFK47422.1"/>
    <property type="molecule type" value="Genomic_DNA"/>
</dbReference>
<sequence>MVTMPSSPLHASEVSSRTDKPFVLVTRAPFPNADDSEPALEEKQRNLDARALGLPFGGVFPIRLLFSEVERRKGPSGIRDADFSDGMGMFMHRKNGSPGKIFL</sequence>
<reference evidence="1" key="1">
    <citation type="submission" date="2019-02" db="EMBL/GenBank/DDBJ databases">
        <authorList>
            <person name="Gruber-Vodicka R. H."/>
            <person name="Seah K. B. B."/>
        </authorList>
    </citation>
    <scope>NUCLEOTIDE SEQUENCE</scope>
    <source>
        <strain evidence="1">BECK_BZ125</strain>
    </source>
</reference>
<organism evidence="1">
    <name type="scientific">Candidatus Kentrum sp. TC</name>
    <dbReference type="NCBI Taxonomy" id="2126339"/>
    <lineage>
        <taxon>Bacteria</taxon>
        <taxon>Pseudomonadati</taxon>
        <taxon>Pseudomonadota</taxon>
        <taxon>Gammaproteobacteria</taxon>
        <taxon>Candidatus Kentrum</taxon>
    </lineage>
</organism>
<accession>A0A450Z113</accession>
<evidence type="ECO:0000313" key="1">
    <source>
        <dbReference type="EMBL" id="VFK47422.1"/>
    </source>
</evidence>
<dbReference type="AlphaFoldDB" id="A0A450Z113"/>
<protein>
    <submittedName>
        <fullName evidence="1">Uncharacterized protein</fullName>
    </submittedName>
</protein>
<name>A0A450Z113_9GAMM</name>